<dbReference type="Proteomes" id="UP000177610">
    <property type="component" value="Unassembled WGS sequence"/>
</dbReference>
<dbReference type="InterPro" id="IPR011067">
    <property type="entry name" value="Plasmid_toxin/cell-grow_inhib"/>
</dbReference>
<accession>A0A1F5N8Q8</accession>
<evidence type="ECO:0008006" key="3">
    <source>
        <dbReference type="Google" id="ProtNLM"/>
    </source>
</evidence>
<proteinExistence type="predicted"/>
<dbReference type="Gene3D" id="2.30.30.110">
    <property type="match status" value="1"/>
</dbReference>
<protein>
    <recommendedName>
        <fullName evidence="3">Toxin-antitoxin system protein</fullName>
    </recommendedName>
</protein>
<dbReference type="STRING" id="1817821.A2717_00430"/>
<reference evidence="1 2" key="1">
    <citation type="journal article" date="2016" name="Nat. Commun.">
        <title>Thousands of microbial genomes shed light on interconnected biogeochemical processes in an aquifer system.</title>
        <authorList>
            <person name="Anantharaman K."/>
            <person name="Brown C.T."/>
            <person name="Hug L.A."/>
            <person name="Sharon I."/>
            <person name="Castelle C.J."/>
            <person name="Probst A.J."/>
            <person name="Thomas B.C."/>
            <person name="Singh A."/>
            <person name="Wilkins M.J."/>
            <person name="Karaoz U."/>
            <person name="Brodie E.L."/>
            <person name="Williams K.H."/>
            <person name="Hubbard S.S."/>
            <person name="Banfield J.F."/>
        </authorList>
    </citation>
    <scope>NUCLEOTIDE SEQUENCE [LARGE SCALE GENOMIC DNA]</scope>
</reference>
<dbReference type="SUPFAM" id="SSF50118">
    <property type="entry name" value="Cell growth inhibitor/plasmid maintenance toxic component"/>
    <property type="match status" value="1"/>
</dbReference>
<evidence type="ECO:0000313" key="1">
    <source>
        <dbReference type="EMBL" id="OGE73984.1"/>
    </source>
</evidence>
<evidence type="ECO:0000313" key="2">
    <source>
        <dbReference type="Proteomes" id="UP000177610"/>
    </source>
</evidence>
<comment type="caution">
    <text evidence="1">The sequence shown here is derived from an EMBL/GenBank/DDBJ whole genome shotgun (WGS) entry which is preliminary data.</text>
</comment>
<dbReference type="GO" id="GO:0003677">
    <property type="term" value="F:DNA binding"/>
    <property type="evidence" value="ECO:0007669"/>
    <property type="project" value="InterPro"/>
</dbReference>
<organism evidence="1 2">
    <name type="scientific">Candidatus Doudnabacteria bacterium RIFCSPHIGHO2_01_FULL_41_86</name>
    <dbReference type="NCBI Taxonomy" id="1817821"/>
    <lineage>
        <taxon>Bacteria</taxon>
        <taxon>Candidatus Doudnaibacteriota</taxon>
    </lineage>
</organism>
<gene>
    <name evidence="1" type="ORF">A2717_00430</name>
</gene>
<dbReference type="AlphaFoldDB" id="A0A1F5N8Q8"/>
<sequence>MYKNDFDKWNEIKKRVHSQKIFHHPFPKEGEVWMSILGRNVGFEQNGGGNNFSRPILVIKKFNNQMFWIAPLSTKQKNLDFYYNFIDSDHRKVSVILAQLRLISVKRFKRKMYELSASKFENIKQILKSFIA</sequence>
<dbReference type="InterPro" id="IPR003477">
    <property type="entry name" value="PemK-like"/>
</dbReference>
<dbReference type="Pfam" id="PF02452">
    <property type="entry name" value="PemK_toxin"/>
    <property type="match status" value="1"/>
</dbReference>
<name>A0A1F5N8Q8_9BACT</name>
<dbReference type="EMBL" id="MFEH01000003">
    <property type="protein sequence ID" value="OGE73984.1"/>
    <property type="molecule type" value="Genomic_DNA"/>
</dbReference>